<keyword evidence="1" id="KW-1133">Transmembrane helix</keyword>
<dbReference type="Proteomes" id="UP000291758">
    <property type="component" value="Chromosome"/>
</dbReference>
<dbReference type="Pfam" id="PF13845">
    <property type="entry name" value="Septum_form"/>
    <property type="match status" value="1"/>
</dbReference>
<dbReference type="OrthoDB" id="3628931at2"/>
<organism evidence="4 5">
    <name type="scientific">Xylanimonas allomyrinae</name>
    <dbReference type="NCBI Taxonomy" id="2509459"/>
    <lineage>
        <taxon>Bacteria</taxon>
        <taxon>Bacillati</taxon>
        <taxon>Actinomycetota</taxon>
        <taxon>Actinomycetes</taxon>
        <taxon>Micrococcales</taxon>
        <taxon>Promicromonosporaceae</taxon>
        <taxon>Xylanimonas</taxon>
    </lineage>
</organism>
<feature type="transmembrane region" description="Helical" evidence="1">
    <location>
        <begin position="57"/>
        <end position="82"/>
    </location>
</feature>
<keyword evidence="5" id="KW-1185">Reference proteome</keyword>
<dbReference type="InterPro" id="IPR026004">
    <property type="entry name" value="Septum_form"/>
</dbReference>
<gene>
    <name evidence="4" type="ORF">ET495_11735</name>
</gene>
<evidence type="ECO:0000259" key="2">
    <source>
        <dbReference type="Pfam" id="PF13828"/>
    </source>
</evidence>
<sequence>MPPGGQPASPGPGGQRATDGVSIAALVTGVLAIPLVPLVLGLVGLRRTRRLNLTGRGFAIAGIALGAVTTVVCSALVFYLVMILRSDAFQELVHIGFAETELTQAPQMSLGECFDVSGDDLAPGPTVDCAHAHDAEVVGVQDVLFESYPGASALDADTRDFCLETFPEYVGVEYEDSSLDMSYLFPSMTSWAQGDRQLVCYVVAGIGEPLVDSVQGSGR</sequence>
<feature type="domain" description="Septum formation-related" evidence="3">
    <location>
        <begin position="100"/>
        <end position="200"/>
    </location>
</feature>
<evidence type="ECO:0000256" key="1">
    <source>
        <dbReference type="SAM" id="Phobius"/>
    </source>
</evidence>
<feature type="domain" description="DUF4190" evidence="2">
    <location>
        <begin position="22"/>
        <end position="73"/>
    </location>
</feature>
<reference evidence="4 5" key="1">
    <citation type="submission" date="2019-01" db="EMBL/GenBank/DDBJ databases">
        <title>Genome sequencing of strain 2JSPR-7.</title>
        <authorList>
            <person name="Heo J."/>
            <person name="Kim S.-J."/>
            <person name="Kim J.-S."/>
            <person name="Hong S.-B."/>
            <person name="Kwon S.-W."/>
        </authorList>
    </citation>
    <scope>NUCLEOTIDE SEQUENCE [LARGE SCALE GENOMIC DNA]</scope>
    <source>
        <strain evidence="4 5">2JSPR-7</strain>
    </source>
</reference>
<protein>
    <submittedName>
        <fullName evidence="4">DUF4190 domain-containing protein</fullName>
    </submittedName>
</protein>
<evidence type="ECO:0000259" key="3">
    <source>
        <dbReference type="Pfam" id="PF13845"/>
    </source>
</evidence>
<accession>A0A4P6F0E1</accession>
<dbReference type="Pfam" id="PF13828">
    <property type="entry name" value="DUF4190"/>
    <property type="match status" value="1"/>
</dbReference>
<evidence type="ECO:0000313" key="4">
    <source>
        <dbReference type="EMBL" id="QAY63798.1"/>
    </source>
</evidence>
<name>A0A4P6F0E1_9MICO</name>
<proteinExistence type="predicted"/>
<keyword evidence="1" id="KW-0472">Membrane</keyword>
<evidence type="ECO:0000313" key="5">
    <source>
        <dbReference type="Proteomes" id="UP000291758"/>
    </source>
</evidence>
<dbReference type="InterPro" id="IPR025241">
    <property type="entry name" value="DUF4190"/>
</dbReference>
<dbReference type="EMBL" id="CP035495">
    <property type="protein sequence ID" value="QAY63798.1"/>
    <property type="molecule type" value="Genomic_DNA"/>
</dbReference>
<feature type="transmembrane region" description="Helical" evidence="1">
    <location>
        <begin position="20"/>
        <end position="45"/>
    </location>
</feature>
<keyword evidence="1" id="KW-0812">Transmembrane</keyword>
<dbReference type="AlphaFoldDB" id="A0A4P6F0E1"/>
<dbReference type="KEGG" id="xyl:ET495_11735"/>